<dbReference type="Gene3D" id="1.25.40.10">
    <property type="entry name" value="Tetratricopeptide repeat domain"/>
    <property type="match status" value="1"/>
</dbReference>
<evidence type="ECO:0000313" key="2">
    <source>
        <dbReference type="Proteomes" id="UP000626109"/>
    </source>
</evidence>
<dbReference type="AlphaFoldDB" id="A0A813JAM9"/>
<name>A0A813JAM9_POLGL</name>
<sequence length="110" mass="11804">MPLQCLRSMPRQHVRPFVDSSIVEATSAIAAAGRAGAWHFVVDVLHRARSTGLELDSAIFNSAASAVRRSQHWAAATQLAWRSMIVCTQGVVLLTLPGVKLLGERLVGTG</sequence>
<evidence type="ECO:0000313" key="1">
    <source>
        <dbReference type="EMBL" id="CAE8674860.1"/>
    </source>
</evidence>
<dbReference type="Proteomes" id="UP000626109">
    <property type="component" value="Unassembled WGS sequence"/>
</dbReference>
<reference evidence="1" key="1">
    <citation type="submission" date="2021-02" db="EMBL/GenBank/DDBJ databases">
        <authorList>
            <person name="Dougan E. K."/>
            <person name="Rhodes N."/>
            <person name="Thang M."/>
            <person name="Chan C."/>
        </authorList>
    </citation>
    <scope>NUCLEOTIDE SEQUENCE</scope>
</reference>
<organism evidence="1 2">
    <name type="scientific">Polarella glacialis</name>
    <name type="common">Dinoflagellate</name>
    <dbReference type="NCBI Taxonomy" id="89957"/>
    <lineage>
        <taxon>Eukaryota</taxon>
        <taxon>Sar</taxon>
        <taxon>Alveolata</taxon>
        <taxon>Dinophyceae</taxon>
        <taxon>Suessiales</taxon>
        <taxon>Suessiaceae</taxon>
        <taxon>Polarella</taxon>
    </lineage>
</organism>
<gene>
    <name evidence="1" type="ORF">PGLA2088_LOCUS19140</name>
</gene>
<dbReference type="InterPro" id="IPR011990">
    <property type="entry name" value="TPR-like_helical_dom_sf"/>
</dbReference>
<accession>A0A813JAM9</accession>
<proteinExistence type="predicted"/>
<dbReference type="EMBL" id="CAJNNW010024932">
    <property type="protein sequence ID" value="CAE8674860.1"/>
    <property type="molecule type" value="Genomic_DNA"/>
</dbReference>
<protein>
    <submittedName>
        <fullName evidence="1">Uncharacterized protein</fullName>
    </submittedName>
</protein>
<comment type="caution">
    <text evidence="1">The sequence shown here is derived from an EMBL/GenBank/DDBJ whole genome shotgun (WGS) entry which is preliminary data.</text>
</comment>